<gene>
    <name evidence="1" type="ORF">K26PH128C1_LOCUS10</name>
</gene>
<keyword evidence="2" id="KW-1185">Reference proteome</keyword>
<proteinExistence type="predicted"/>
<dbReference type="Proteomes" id="UP001497410">
    <property type="component" value="Chromosome"/>
</dbReference>
<dbReference type="EMBL" id="OY978813">
    <property type="protein sequence ID" value="CAK6596263.1"/>
    <property type="molecule type" value="Genomic_DNA"/>
</dbReference>
<accession>A0AAV1ME35</accession>
<evidence type="ECO:0000313" key="1">
    <source>
        <dbReference type="EMBL" id="CAK6596263.1"/>
    </source>
</evidence>
<reference evidence="1 2" key="1">
    <citation type="submission" date="2023-10" db="EMBL/GenBank/DDBJ databases">
        <authorList>
            <person name="Robby Concha-Eloko"/>
            <person name="Pilar Barberan- Martinez"/>
            <person name="Rafael Sanjuan"/>
            <person name="Pilar Domingo-Calap"/>
        </authorList>
    </citation>
    <scope>NUCLEOTIDE SEQUENCE [LARGE SCALE GENOMIC DNA]</scope>
</reference>
<name>A0AAV1ME35_9CAUD</name>
<sequence>MVALRRTRWGYSMLQHINTMVYKDGRGHIIVHIIKDDTFRYVDDRSILPYYPSAKTRKTWKRIGTNIKFTD</sequence>
<protein>
    <submittedName>
        <fullName evidence="1">Uncharacterized protein</fullName>
    </submittedName>
</protein>
<evidence type="ECO:0000313" key="2">
    <source>
        <dbReference type="Proteomes" id="UP001497410"/>
    </source>
</evidence>
<organism evidence="1 2">
    <name type="scientific">Klebsiella phage vB_Ko_K26PH128C1</name>
    <dbReference type="NCBI Taxonomy" id="3071634"/>
    <lineage>
        <taxon>Viruses</taxon>
        <taxon>Duplodnaviria</taxon>
        <taxon>Heunggongvirae</taxon>
        <taxon>Uroviricota</taxon>
        <taxon>Caudoviricetes</taxon>
        <taxon>Autographivirales</taxon>
        <taxon>Autotranscriptaviridae</taxon>
        <taxon>Studiervirinae</taxon>
        <taxon>Przondovirus</taxon>
        <taxon>Przondovirus K26PH128C1</taxon>
    </lineage>
</organism>